<evidence type="ECO:0000256" key="1">
    <source>
        <dbReference type="ARBA" id="ARBA00004127"/>
    </source>
</evidence>
<keyword evidence="4 5" id="KW-0472">Membrane</keyword>
<feature type="signal peptide" evidence="6">
    <location>
        <begin position="1"/>
        <end position="21"/>
    </location>
</feature>
<protein>
    <submittedName>
        <fullName evidence="7">KLLA0D07788p</fullName>
    </submittedName>
</protein>
<evidence type="ECO:0000256" key="6">
    <source>
        <dbReference type="SAM" id="SignalP"/>
    </source>
</evidence>
<evidence type="ECO:0000256" key="4">
    <source>
        <dbReference type="ARBA" id="ARBA00023136"/>
    </source>
</evidence>
<sequence length="221" mass="24955">MTRNGYVLLLSLACVFTTTYGLIQCTQIKLPSNLATAGHKQFLTNISAVVTIVNGALNTVNQLLGNKGTLHFWSREFTFPIATCLETIVCVIYWPLRIFFIPLIMHGVQDSSRSPLPMHVDIAIHLLPIIYLCLDYFFLKEAPFQIAGWKVFLSLPLLGLTYRIYLDSIIGPSGSYPYPFLDVPEPYKSVIFVTVSLSSGGLYILYQKFHRNQRSVSLKRD</sequence>
<dbReference type="Pfam" id="PF04750">
    <property type="entry name" value="Far-17a_AIG1"/>
    <property type="match status" value="1"/>
</dbReference>
<evidence type="ECO:0000313" key="8">
    <source>
        <dbReference type="Proteomes" id="UP000000598"/>
    </source>
</evidence>
<dbReference type="RefSeq" id="XP_453410.1">
    <property type="nucleotide sequence ID" value="XM_453410.1"/>
</dbReference>
<dbReference type="PANTHER" id="PTHR10989:SF16">
    <property type="entry name" value="AT02829P-RELATED"/>
    <property type="match status" value="1"/>
</dbReference>
<dbReference type="eggNOG" id="KOG3989">
    <property type="taxonomic scope" value="Eukaryota"/>
</dbReference>
<evidence type="ECO:0000256" key="3">
    <source>
        <dbReference type="ARBA" id="ARBA00022989"/>
    </source>
</evidence>
<dbReference type="PANTHER" id="PTHR10989">
    <property type="entry name" value="ANDROGEN-INDUCED PROTEIN 1-RELATED"/>
    <property type="match status" value="1"/>
</dbReference>
<dbReference type="GO" id="GO:0016020">
    <property type="term" value="C:membrane"/>
    <property type="evidence" value="ECO:0007669"/>
    <property type="project" value="InterPro"/>
</dbReference>
<dbReference type="GO" id="GO:0012505">
    <property type="term" value="C:endomembrane system"/>
    <property type="evidence" value="ECO:0007669"/>
    <property type="project" value="UniProtKB-SubCell"/>
</dbReference>
<dbReference type="Proteomes" id="UP000000598">
    <property type="component" value="Chromosome D"/>
</dbReference>
<dbReference type="FunCoup" id="Q6CRM9">
    <property type="interactions" value="90"/>
</dbReference>
<reference evidence="7 8" key="1">
    <citation type="journal article" date="2004" name="Nature">
        <title>Genome evolution in yeasts.</title>
        <authorList>
            <consortium name="Genolevures"/>
            <person name="Dujon B."/>
            <person name="Sherman D."/>
            <person name="Fischer G."/>
            <person name="Durrens P."/>
            <person name="Casaregola S."/>
            <person name="Lafontaine I."/>
            <person name="de Montigny J."/>
            <person name="Marck C."/>
            <person name="Neuveglise C."/>
            <person name="Talla E."/>
            <person name="Goffard N."/>
            <person name="Frangeul L."/>
            <person name="Aigle M."/>
            <person name="Anthouard V."/>
            <person name="Babour A."/>
            <person name="Barbe V."/>
            <person name="Barnay S."/>
            <person name="Blanchin S."/>
            <person name="Beckerich J.M."/>
            <person name="Beyne E."/>
            <person name="Bleykasten C."/>
            <person name="Boisrame A."/>
            <person name="Boyer J."/>
            <person name="Cattolico L."/>
            <person name="Confanioleri F."/>
            <person name="de Daruvar A."/>
            <person name="Despons L."/>
            <person name="Fabre E."/>
            <person name="Fairhead C."/>
            <person name="Ferry-Dumazet H."/>
            <person name="Groppi A."/>
            <person name="Hantraye F."/>
            <person name="Hennequin C."/>
            <person name="Jauniaux N."/>
            <person name="Joyet P."/>
            <person name="Kachouri R."/>
            <person name="Kerrest A."/>
            <person name="Koszul R."/>
            <person name="Lemaire M."/>
            <person name="Lesur I."/>
            <person name="Ma L."/>
            <person name="Muller H."/>
            <person name="Nicaud J.M."/>
            <person name="Nikolski M."/>
            <person name="Oztas S."/>
            <person name="Ozier-Kalogeropoulos O."/>
            <person name="Pellenz S."/>
            <person name="Potier S."/>
            <person name="Richard G.F."/>
            <person name="Straub M.L."/>
            <person name="Suleau A."/>
            <person name="Swennene D."/>
            <person name="Tekaia F."/>
            <person name="Wesolowski-Louvel M."/>
            <person name="Westhof E."/>
            <person name="Wirth B."/>
            <person name="Zeniou-Meyer M."/>
            <person name="Zivanovic I."/>
            <person name="Bolotin-Fukuhara M."/>
            <person name="Thierry A."/>
            <person name="Bouchier C."/>
            <person name="Caudron B."/>
            <person name="Scarpelli C."/>
            <person name="Gaillardin C."/>
            <person name="Weissenbach J."/>
            <person name="Wincker P."/>
            <person name="Souciet J.L."/>
        </authorList>
    </citation>
    <scope>NUCLEOTIDE SEQUENCE [LARGE SCALE GENOMIC DNA]</scope>
    <source>
        <strain evidence="8">ATCC 8585 / CBS 2359 / DSM 70799 / NBRC 1267 / NRRL Y-1140 / WM37</strain>
    </source>
</reference>
<proteinExistence type="predicted"/>
<feature type="transmembrane region" description="Helical" evidence="5">
    <location>
        <begin position="116"/>
        <end position="139"/>
    </location>
</feature>
<feature type="transmembrane region" description="Helical" evidence="5">
    <location>
        <begin position="45"/>
        <end position="65"/>
    </location>
</feature>
<dbReference type="InParanoid" id="Q6CRM9"/>
<feature type="chain" id="PRO_5004272199" evidence="6">
    <location>
        <begin position="22"/>
        <end position="221"/>
    </location>
</feature>
<dbReference type="GeneID" id="2892785"/>
<keyword evidence="2 5" id="KW-0812">Transmembrane</keyword>
<keyword evidence="8" id="KW-1185">Reference proteome</keyword>
<feature type="transmembrane region" description="Helical" evidence="5">
    <location>
        <begin position="146"/>
        <end position="166"/>
    </location>
</feature>
<feature type="transmembrane region" description="Helical" evidence="5">
    <location>
        <begin position="186"/>
        <end position="206"/>
    </location>
</feature>
<dbReference type="OMA" id="CWVEYCA"/>
<name>Q6CRM9_KLULA</name>
<evidence type="ECO:0000256" key="5">
    <source>
        <dbReference type="SAM" id="Phobius"/>
    </source>
</evidence>
<dbReference type="AlphaFoldDB" id="Q6CRM9"/>
<accession>Q6CRM9</accession>
<keyword evidence="3 5" id="KW-1133">Transmembrane helix</keyword>
<dbReference type="EMBL" id="CR382124">
    <property type="protein sequence ID" value="CAH00506.1"/>
    <property type="molecule type" value="Genomic_DNA"/>
</dbReference>
<dbReference type="KEGG" id="kla:KLLA0_D07788g"/>
<dbReference type="InterPro" id="IPR006838">
    <property type="entry name" value="ADTRP_AIG1"/>
</dbReference>
<evidence type="ECO:0000256" key="2">
    <source>
        <dbReference type="ARBA" id="ARBA00022692"/>
    </source>
</evidence>
<gene>
    <name evidence="7" type="ORF">KLLA0_D07788g</name>
</gene>
<comment type="subcellular location">
    <subcellularLocation>
        <location evidence="1">Endomembrane system</location>
        <topology evidence="1">Multi-pass membrane protein</topology>
    </subcellularLocation>
</comment>
<evidence type="ECO:0000313" key="7">
    <source>
        <dbReference type="EMBL" id="CAH00506.1"/>
    </source>
</evidence>
<dbReference type="HOGENOM" id="CLU_087038_0_0_1"/>
<dbReference type="PaxDb" id="284590-Q6CRM9"/>
<organism evidence="7 8">
    <name type="scientific">Kluyveromyces lactis (strain ATCC 8585 / CBS 2359 / DSM 70799 / NBRC 1267 / NRRL Y-1140 / WM37)</name>
    <name type="common">Yeast</name>
    <name type="synonym">Candida sphaerica</name>
    <dbReference type="NCBI Taxonomy" id="284590"/>
    <lineage>
        <taxon>Eukaryota</taxon>
        <taxon>Fungi</taxon>
        <taxon>Dikarya</taxon>
        <taxon>Ascomycota</taxon>
        <taxon>Saccharomycotina</taxon>
        <taxon>Saccharomycetes</taxon>
        <taxon>Saccharomycetales</taxon>
        <taxon>Saccharomycetaceae</taxon>
        <taxon>Kluyveromyces</taxon>
    </lineage>
</organism>
<keyword evidence="6" id="KW-0732">Signal</keyword>
<feature type="transmembrane region" description="Helical" evidence="5">
    <location>
        <begin position="77"/>
        <end position="96"/>
    </location>
</feature>